<dbReference type="GO" id="GO:0019843">
    <property type="term" value="F:rRNA binding"/>
    <property type="evidence" value="ECO:0007669"/>
    <property type="project" value="UniProtKB-UniRule"/>
</dbReference>
<comment type="similarity">
    <text evidence="1 6 7">Belongs to the universal ribosomal protein uS17 family.</text>
</comment>
<evidence type="ECO:0000256" key="2">
    <source>
        <dbReference type="ARBA" id="ARBA00022730"/>
    </source>
</evidence>
<accession>A0A0H4TU94</accession>
<keyword evidence="5 6" id="KW-0687">Ribonucleoprotein</keyword>
<keyword evidence="4 6" id="KW-0689">Ribosomal protein</keyword>
<name>A0A0H4TU94_9CHLR</name>
<keyword evidence="2 6" id="KW-0699">rRNA-binding</keyword>
<dbReference type="InterPro" id="IPR000266">
    <property type="entry name" value="Ribosomal_uS17"/>
</dbReference>
<dbReference type="CDD" id="cd00364">
    <property type="entry name" value="Ribosomal_uS17"/>
    <property type="match status" value="1"/>
</dbReference>
<dbReference type="SUPFAM" id="SSF50249">
    <property type="entry name" value="Nucleic acid-binding proteins"/>
    <property type="match status" value="1"/>
</dbReference>
<dbReference type="PANTHER" id="PTHR10744:SF1">
    <property type="entry name" value="SMALL RIBOSOMAL SUBUNIT PROTEIN US17M"/>
    <property type="match status" value="1"/>
</dbReference>
<dbReference type="HAMAP" id="MF_01345_B">
    <property type="entry name" value="Ribosomal_uS17_B"/>
    <property type="match status" value="1"/>
</dbReference>
<evidence type="ECO:0000256" key="3">
    <source>
        <dbReference type="ARBA" id="ARBA00022884"/>
    </source>
</evidence>
<comment type="subunit">
    <text evidence="6">Part of the 30S ribosomal subunit.</text>
</comment>
<organism evidence="8">
    <name type="scientific">uncultured Chloroflexi bacterium Rifle_16ft_4_minimus_5165</name>
    <dbReference type="NCBI Taxonomy" id="1665076"/>
    <lineage>
        <taxon>Bacteria</taxon>
        <taxon>Bacillati</taxon>
        <taxon>Chloroflexota</taxon>
        <taxon>environmental samples</taxon>
    </lineage>
</organism>
<evidence type="ECO:0000256" key="4">
    <source>
        <dbReference type="ARBA" id="ARBA00022980"/>
    </source>
</evidence>
<dbReference type="AlphaFoldDB" id="A0A0H4TU94"/>
<dbReference type="GO" id="GO:0022627">
    <property type="term" value="C:cytosolic small ribosomal subunit"/>
    <property type="evidence" value="ECO:0007669"/>
    <property type="project" value="UniProtKB-UniRule"/>
</dbReference>
<evidence type="ECO:0000256" key="6">
    <source>
        <dbReference type="HAMAP-Rule" id="MF_01345"/>
    </source>
</evidence>
<dbReference type="GO" id="GO:0006412">
    <property type="term" value="P:translation"/>
    <property type="evidence" value="ECO:0007669"/>
    <property type="project" value="UniProtKB-UniRule"/>
</dbReference>
<evidence type="ECO:0000256" key="5">
    <source>
        <dbReference type="ARBA" id="ARBA00023274"/>
    </source>
</evidence>
<dbReference type="InterPro" id="IPR019984">
    <property type="entry name" value="Ribosomal_uS17_bact/chlr"/>
</dbReference>
<gene>
    <name evidence="6 8" type="primary">rpsQ</name>
</gene>
<dbReference type="PANTHER" id="PTHR10744">
    <property type="entry name" value="40S RIBOSOMAL PROTEIN S11 FAMILY MEMBER"/>
    <property type="match status" value="1"/>
</dbReference>
<reference evidence="8" key="1">
    <citation type="journal article" date="2015" name="ISME J.">
        <title>Aquifer environment selects for microbial species cohorts in sediment and groundwater.</title>
        <authorList>
            <person name="Hug L.A."/>
            <person name="Thomas B.C."/>
            <person name="Brown C.T."/>
            <person name="Frischkorn K.R."/>
            <person name="Williams K.H."/>
            <person name="Tringe S.G."/>
            <person name="Banfield J.F."/>
        </authorList>
    </citation>
    <scope>NUCLEOTIDE SEQUENCE</scope>
</reference>
<dbReference type="InterPro" id="IPR019979">
    <property type="entry name" value="Ribosomal_uS17_CS"/>
</dbReference>
<protein>
    <recommendedName>
        <fullName evidence="6">Small ribosomal subunit protein uS17</fullName>
    </recommendedName>
</protein>
<dbReference type="NCBIfam" id="TIGR03635">
    <property type="entry name" value="uS17_bact"/>
    <property type="match status" value="1"/>
</dbReference>
<dbReference type="NCBIfam" id="NF004123">
    <property type="entry name" value="PRK05610.1"/>
    <property type="match status" value="1"/>
</dbReference>
<keyword evidence="3 6" id="KW-0694">RNA-binding</keyword>
<sequence>MSKRRETEGVVLSNKMQKTVVVRTKQSFSHPLYGKVVESQHKLVAHDELGAKVGDRVRVIESRPISKTKRWVVVEILQHKEQEEVV</sequence>
<dbReference type="PROSITE" id="PS00056">
    <property type="entry name" value="RIBOSOMAL_S17"/>
    <property type="match status" value="1"/>
</dbReference>
<dbReference type="EMBL" id="KT007038">
    <property type="protein sequence ID" value="AKQ04414.1"/>
    <property type="molecule type" value="Genomic_DNA"/>
</dbReference>
<dbReference type="Pfam" id="PF00366">
    <property type="entry name" value="Ribosomal_S17"/>
    <property type="match status" value="1"/>
</dbReference>
<evidence type="ECO:0000256" key="1">
    <source>
        <dbReference type="ARBA" id="ARBA00010254"/>
    </source>
</evidence>
<dbReference type="InterPro" id="IPR012340">
    <property type="entry name" value="NA-bd_OB-fold"/>
</dbReference>
<comment type="function">
    <text evidence="6">One of the primary rRNA binding proteins, it binds specifically to the 5'-end of 16S ribosomal RNA.</text>
</comment>
<dbReference type="GO" id="GO:0003735">
    <property type="term" value="F:structural constituent of ribosome"/>
    <property type="evidence" value="ECO:0007669"/>
    <property type="project" value="UniProtKB-UniRule"/>
</dbReference>
<proteinExistence type="inferred from homology"/>
<evidence type="ECO:0000256" key="7">
    <source>
        <dbReference type="RuleBase" id="RU003872"/>
    </source>
</evidence>
<dbReference type="Gene3D" id="2.40.50.140">
    <property type="entry name" value="Nucleic acid-binding proteins"/>
    <property type="match status" value="1"/>
</dbReference>
<dbReference type="PRINTS" id="PR00973">
    <property type="entry name" value="RIBOSOMALS17"/>
</dbReference>
<evidence type="ECO:0000313" key="8">
    <source>
        <dbReference type="EMBL" id="AKQ04414.1"/>
    </source>
</evidence>